<sequence>MLHEKAEEEDWTRSMASWVDDNWWKFLLDQMERQEQEVVRYKGQTQLDADILQRHYRASYYQINVPSSGLKSSHSPCQTLHHPQPLNDPPPPKPLTLLTKFPVSYLLLAPVLSTISGRNNTTKPHTATLARSCFLSISLKQE</sequence>
<protein>
    <submittedName>
        <fullName evidence="2">Predicted protein</fullName>
    </submittedName>
</protein>
<proteinExistence type="predicted"/>
<dbReference type="InParanoid" id="B0DZE6"/>
<accession>B0DZE6</accession>
<dbReference type="EMBL" id="DS547155">
    <property type="protein sequence ID" value="EDR00002.1"/>
    <property type="molecule type" value="Genomic_DNA"/>
</dbReference>
<feature type="compositionally biased region" description="Polar residues" evidence="1">
    <location>
        <begin position="67"/>
        <end position="78"/>
    </location>
</feature>
<evidence type="ECO:0000313" key="3">
    <source>
        <dbReference type="Proteomes" id="UP000001194"/>
    </source>
</evidence>
<dbReference type="KEGG" id="lbc:LACBIDRAFT_334515"/>
<feature type="region of interest" description="Disordered" evidence="1">
    <location>
        <begin position="67"/>
        <end position="92"/>
    </location>
</feature>
<dbReference type="GeneID" id="6084969"/>
<evidence type="ECO:0000256" key="1">
    <source>
        <dbReference type="SAM" id="MobiDB-lite"/>
    </source>
</evidence>
<evidence type="ECO:0000313" key="2">
    <source>
        <dbReference type="EMBL" id="EDR00002.1"/>
    </source>
</evidence>
<dbReference type="HOGENOM" id="CLU_1816143_0_0_1"/>
<dbReference type="OrthoDB" id="3003917at2759"/>
<organism evidence="3">
    <name type="scientific">Laccaria bicolor (strain S238N-H82 / ATCC MYA-4686)</name>
    <name type="common">Bicoloured deceiver</name>
    <name type="synonym">Laccaria laccata var. bicolor</name>
    <dbReference type="NCBI Taxonomy" id="486041"/>
    <lineage>
        <taxon>Eukaryota</taxon>
        <taxon>Fungi</taxon>
        <taxon>Dikarya</taxon>
        <taxon>Basidiomycota</taxon>
        <taxon>Agaricomycotina</taxon>
        <taxon>Agaricomycetes</taxon>
        <taxon>Agaricomycetidae</taxon>
        <taxon>Agaricales</taxon>
        <taxon>Agaricineae</taxon>
        <taxon>Hydnangiaceae</taxon>
        <taxon>Laccaria</taxon>
    </lineage>
</organism>
<gene>
    <name evidence="2" type="ORF">LACBIDRAFT_334515</name>
</gene>
<dbReference type="RefSeq" id="XP_001889311.1">
    <property type="nucleotide sequence ID" value="XM_001889276.1"/>
</dbReference>
<dbReference type="AlphaFoldDB" id="B0DZE6"/>
<dbReference type="Proteomes" id="UP000001194">
    <property type="component" value="Unassembled WGS sequence"/>
</dbReference>
<reference evidence="2 3" key="1">
    <citation type="journal article" date="2008" name="Nature">
        <title>The genome of Laccaria bicolor provides insights into mycorrhizal symbiosis.</title>
        <authorList>
            <person name="Martin F."/>
            <person name="Aerts A."/>
            <person name="Ahren D."/>
            <person name="Brun A."/>
            <person name="Danchin E.G.J."/>
            <person name="Duchaussoy F."/>
            <person name="Gibon J."/>
            <person name="Kohler A."/>
            <person name="Lindquist E."/>
            <person name="Pereda V."/>
            <person name="Salamov A."/>
            <person name="Shapiro H.J."/>
            <person name="Wuyts J."/>
            <person name="Blaudez D."/>
            <person name="Buee M."/>
            <person name="Brokstein P."/>
            <person name="Canbaeck B."/>
            <person name="Cohen D."/>
            <person name="Courty P.E."/>
            <person name="Coutinho P.M."/>
            <person name="Delaruelle C."/>
            <person name="Detter J.C."/>
            <person name="Deveau A."/>
            <person name="DiFazio S."/>
            <person name="Duplessis S."/>
            <person name="Fraissinet-Tachet L."/>
            <person name="Lucic E."/>
            <person name="Frey-Klett P."/>
            <person name="Fourrey C."/>
            <person name="Feussner I."/>
            <person name="Gay G."/>
            <person name="Grimwood J."/>
            <person name="Hoegger P.J."/>
            <person name="Jain P."/>
            <person name="Kilaru S."/>
            <person name="Labbe J."/>
            <person name="Lin Y.C."/>
            <person name="Legue V."/>
            <person name="Le Tacon F."/>
            <person name="Marmeisse R."/>
            <person name="Melayah D."/>
            <person name="Montanini B."/>
            <person name="Muratet M."/>
            <person name="Nehls U."/>
            <person name="Niculita-Hirzel H."/>
            <person name="Oudot-Le Secq M.P."/>
            <person name="Peter M."/>
            <person name="Quesneville H."/>
            <person name="Rajashekar B."/>
            <person name="Reich M."/>
            <person name="Rouhier N."/>
            <person name="Schmutz J."/>
            <person name="Yin T."/>
            <person name="Chalot M."/>
            <person name="Henrissat B."/>
            <person name="Kuees U."/>
            <person name="Lucas S."/>
            <person name="Van de Peer Y."/>
            <person name="Podila G.K."/>
            <person name="Polle A."/>
            <person name="Pukkila P.J."/>
            <person name="Richardson P.M."/>
            <person name="Rouze P."/>
            <person name="Sanders I.R."/>
            <person name="Stajich J.E."/>
            <person name="Tunlid A."/>
            <person name="Tuskan G."/>
            <person name="Grigoriev I.V."/>
        </authorList>
    </citation>
    <scope>NUCLEOTIDE SEQUENCE [LARGE SCALE GENOMIC DNA]</scope>
    <source>
        <strain evidence="3">S238N-H82 / ATCC MYA-4686</strain>
    </source>
</reference>
<name>B0DZE6_LACBS</name>
<keyword evidence="3" id="KW-1185">Reference proteome</keyword>